<keyword evidence="3" id="KW-1133">Transmembrane helix</keyword>
<dbReference type="OrthoDB" id="2380672at2"/>
<evidence type="ECO:0000313" key="4">
    <source>
        <dbReference type="EMBL" id="TQE89213.1"/>
    </source>
</evidence>
<evidence type="ECO:0000313" key="5">
    <source>
        <dbReference type="Proteomes" id="UP000315753"/>
    </source>
</evidence>
<feature type="coiled-coil region" evidence="1">
    <location>
        <begin position="167"/>
        <end position="239"/>
    </location>
</feature>
<organism evidence="4 5">
    <name type="scientific">Ureibacillus terrenus</name>
    <dbReference type="NCBI Taxonomy" id="118246"/>
    <lineage>
        <taxon>Bacteria</taxon>
        <taxon>Bacillati</taxon>
        <taxon>Bacillota</taxon>
        <taxon>Bacilli</taxon>
        <taxon>Bacillales</taxon>
        <taxon>Caryophanaceae</taxon>
        <taxon>Ureibacillus</taxon>
    </lineage>
</organism>
<feature type="compositionally biased region" description="Gly residues" evidence="2">
    <location>
        <begin position="367"/>
        <end position="400"/>
    </location>
</feature>
<feature type="compositionally biased region" description="Low complexity" evidence="2">
    <location>
        <begin position="344"/>
        <end position="366"/>
    </location>
</feature>
<feature type="transmembrane region" description="Helical" evidence="3">
    <location>
        <begin position="56"/>
        <end position="74"/>
    </location>
</feature>
<dbReference type="EMBL" id="VIGD01000021">
    <property type="protein sequence ID" value="TQE89213.1"/>
    <property type="molecule type" value="Genomic_DNA"/>
</dbReference>
<keyword evidence="1" id="KW-0175">Coiled coil</keyword>
<dbReference type="AlphaFoldDB" id="A0A540UYW6"/>
<evidence type="ECO:0008006" key="6">
    <source>
        <dbReference type="Google" id="ProtNLM"/>
    </source>
</evidence>
<evidence type="ECO:0000256" key="2">
    <source>
        <dbReference type="SAM" id="MobiDB-lite"/>
    </source>
</evidence>
<dbReference type="RefSeq" id="WP_141603147.1">
    <property type="nucleotide sequence ID" value="NZ_VIGD01000021.1"/>
</dbReference>
<name>A0A540UYW6_9BACL</name>
<dbReference type="PANTHER" id="PTHR37612:SF20">
    <property type="entry name" value="PER-HEXAMER REPEAT PROTEIN 5-RELATED"/>
    <property type="match status" value="1"/>
</dbReference>
<keyword evidence="3" id="KW-0812">Transmembrane</keyword>
<gene>
    <name evidence="4" type="ORF">FKZ59_12790</name>
</gene>
<dbReference type="PANTHER" id="PTHR37612">
    <property type="entry name" value="FIBROIN HEAVY CHAIN FIB-H LIKE PROTEIN"/>
    <property type="match status" value="1"/>
</dbReference>
<feature type="compositionally biased region" description="Gly residues" evidence="2">
    <location>
        <begin position="328"/>
        <end position="343"/>
    </location>
</feature>
<evidence type="ECO:0000256" key="3">
    <source>
        <dbReference type="SAM" id="Phobius"/>
    </source>
</evidence>
<sequence length="486" mass="53274">MDRQKYLMKYINRAKRSLNAEKMLPLLQYGVFLSLVFTLAILFVSRFFVFAYYDEIALAVACATIVATAVYMWWKRVRTKEALRRLDDFYPFNELVTALSFKENEHPLADSIMDKAVKESEKAFERFKRRTKQYWRPKALFGILIVSIITAALWIFPSETQQEAQVVEKEQEVIRDIKKEVAKLERKAESEDVKKELKELLGRLKEAETPEQALREVVKKQKELKLQEQKLQEKRLAENADGSGLTEGELQKLKDLAEVQSSLAQHALSTQKAISKLGAPLSFELQNTIGKMMEDAQTGSKNGSTSNHQTGNSNTNQGNNNQQNNGQQGQGSTGSGNNQGQGNTGSNNQGQGSTGSGNNQGQWNTGSGTGQGQGSGSGTGGQGSGSGSSAGGGAGKGSGGRTLLSIPSERLGERRPPTVDGGPLGQGNPAGEQKGQVPVTKGTVRSYEEVIGAYEERYMQSAKRMQLPRDLQNVVESYFSSLQSEQ</sequence>
<dbReference type="Proteomes" id="UP000315753">
    <property type="component" value="Unassembled WGS sequence"/>
</dbReference>
<feature type="transmembrane region" description="Helical" evidence="3">
    <location>
        <begin position="139"/>
        <end position="156"/>
    </location>
</feature>
<comment type="caution">
    <text evidence="4">The sequence shown here is derived from an EMBL/GenBank/DDBJ whole genome shotgun (WGS) entry which is preliminary data.</text>
</comment>
<accession>A0A540UYW6</accession>
<dbReference type="InterPro" id="IPR052258">
    <property type="entry name" value="Diverse_Func_Domain-Protein"/>
</dbReference>
<feature type="region of interest" description="Disordered" evidence="2">
    <location>
        <begin position="295"/>
        <end position="441"/>
    </location>
</feature>
<keyword evidence="5" id="KW-1185">Reference proteome</keyword>
<keyword evidence="3" id="KW-0472">Membrane</keyword>
<evidence type="ECO:0000256" key="1">
    <source>
        <dbReference type="SAM" id="Coils"/>
    </source>
</evidence>
<protein>
    <recommendedName>
        <fullName evidence="6">DUF4175 domain-containing protein</fullName>
    </recommendedName>
</protein>
<feature type="compositionally biased region" description="Low complexity" evidence="2">
    <location>
        <begin position="302"/>
        <end position="327"/>
    </location>
</feature>
<reference evidence="4 5" key="1">
    <citation type="submission" date="2019-06" db="EMBL/GenBank/DDBJ databases">
        <title>Genome sequence of Ureibacillus terrenus.</title>
        <authorList>
            <person name="Maclea K.S."/>
            <person name="Simoes M."/>
        </authorList>
    </citation>
    <scope>NUCLEOTIDE SEQUENCE [LARGE SCALE GENOMIC DNA]</scope>
    <source>
        <strain evidence="4 5">ATCC BAA-384</strain>
    </source>
</reference>
<proteinExistence type="predicted"/>
<feature type="transmembrane region" description="Helical" evidence="3">
    <location>
        <begin position="26"/>
        <end position="50"/>
    </location>
</feature>